<dbReference type="GO" id="GO:0071555">
    <property type="term" value="P:cell wall organization"/>
    <property type="evidence" value="ECO:0007669"/>
    <property type="project" value="UniProtKB-KW"/>
</dbReference>
<keyword evidence="14 16" id="KW-0131">Cell cycle</keyword>
<keyword evidence="5 16" id="KW-0121">Carboxypeptidase</keyword>
<dbReference type="InterPro" id="IPR050515">
    <property type="entry name" value="Beta-lactam/transpept"/>
</dbReference>
<evidence type="ECO:0000259" key="17">
    <source>
        <dbReference type="Pfam" id="PF00905"/>
    </source>
</evidence>
<dbReference type="Gene3D" id="3.90.1310.10">
    <property type="entry name" value="Penicillin-binding protein 2a (Domain 2)"/>
    <property type="match status" value="1"/>
</dbReference>
<dbReference type="RefSeq" id="WP_112159385.1">
    <property type="nucleotide sequence ID" value="NZ_QKRX01000007.1"/>
</dbReference>
<keyword evidence="8 16" id="KW-0378">Hydrolase</keyword>
<feature type="active site" description="Acyl-ester intermediate" evidence="16">
    <location>
        <position position="297"/>
    </location>
</feature>
<dbReference type="InterPro" id="IPR001460">
    <property type="entry name" value="PCN-bd_Tpept"/>
</dbReference>
<keyword evidence="2 16" id="KW-1003">Cell membrane</keyword>
<feature type="transmembrane region" description="Helical" evidence="16">
    <location>
        <begin position="20"/>
        <end position="42"/>
    </location>
</feature>
<dbReference type="GO" id="GO:0008360">
    <property type="term" value="P:regulation of cell shape"/>
    <property type="evidence" value="ECO:0007669"/>
    <property type="project" value="UniProtKB-KW"/>
</dbReference>
<dbReference type="GO" id="GO:0006508">
    <property type="term" value="P:proteolysis"/>
    <property type="evidence" value="ECO:0007669"/>
    <property type="project" value="UniProtKB-KW"/>
</dbReference>
<dbReference type="GO" id="GO:0005886">
    <property type="term" value="C:plasma membrane"/>
    <property type="evidence" value="ECO:0007669"/>
    <property type="project" value="UniProtKB-SubCell"/>
</dbReference>
<keyword evidence="10 16" id="KW-0573">Peptidoglycan synthesis</keyword>
<dbReference type="GO" id="GO:0043093">
    <property type="term" value="P:FtsZ-dependent cytokinesis"/>
    <property type="evidence" value="ECO:0007669"/>
    <property type="project" value="UniProtKB-UniRule"/>
</dbReference>
<evidence type="ECO:0000313" key="20">
    <source>
        <dbReference type="Proteomes" id="UP000250744"/>
    </source>
</evidence>
<evidence type="ECO:0000256" key="1">
    <source>
        <dbReference type="ARBA" id="ARBA00004370"/>
    </source>
</evidence>
<evidence type="ECO:0000313" key="19">
    <source>
        <dbReference type="EMBL" id="RAU17896.1"/>
    </source>
</evidence>
<evidence type="ECO:0000256" key="9">
    <source>
        <dbReference type="ARBA" id="ARBA00022960"/>
    </source>
</evidence>
<dbReference type="InterPro" id="IPR005311">
    <property type="entry name" value="PBP_dimer"/>
</dbReference>
<feature type="domain" description="Penicillin-binding protein dimerisation" evidence="18">
    <location>
        <begin position="61"/>
        <end position="209"/>
    </location>
</feature>
<comment type="pathway">
    <text evidence="16">Cell wall biogenesis; peptidoglycan biosynthesis.</text>
</comment>
<evidence type="ECO:0000256" key="3">
    <source>
        <dbReference type="ARBA" id="ARBA00022519"/>
    </source>
</evidence>
<dbReference type="InterPro" id="IPR012338">
    <property type="entry name" value="Beta-lactam/transpept-like"/>
</dbReference>
<evidence type="ECO:0000256" key="4">
    <source>
        <dbReference type="ARBA" id="ARBA00022618"/>
    </source>
</evidence>
<dbReference type="PANTHER" id="PTHR30627:SF1">
    <property type="entry name" value="PEPTIDOGLYCAN D,D-TRANSPEPTIDASE FTSI"/>
    <property type="match status" value="1"/>
</dbReference>
<dbReference type="InterPro" id="IPR037532">
    <property type="entry name" value="FtsI_transpept"/>
</dbReference>
<name>A0A364NLB8_9GAMM</name>
<dbReference type="EC" id="3.4.16.4" evidence="16"/>
<keyword evidence="13 16" id="KW-0717">Septation</keyword>
<dbReference type="Pfam" id="PF03717">
    <property type="entry name" value="PBP_dimer"/>
    <property type="match status" value="1"/>
</dbReference>
<evidence type="ECO:0000256" key="13">
    <source>
        <dbReference type="ARBA" id="ARBA00023210"/>
    </source>
</evidence>
<sequence length="569" mass="62949">MSSKVEQHQGQAAKGWRLWLVFAIFLVIVVGITGKLLSLYMVDQAFLQNQGDARSVRTMLIPAHRGLITDRNGEPLAVSAPVASIWVDPRFIDIQHRNFRRLSQVLEIPQDELLSRLQSNAERRFVYLRRQVTPELAESVQVLGVPGVNVDREYRRFYPAGEVTAHIVGFTNVDGEGQEGMELAYEQILSGEHGRKLVMRDRVGRTISHIRSIQDAQPGTDLQLSIDLRLQYMAYRELKAVVEAHNADSGSVVILDVQTGEVLAMVNQPSYNPNDRSRLQPAALRNRAMTDLFEPGSTVKPMSVAAALMTGRYQPDTVVKTSPGTMRVRNATIRDFRNYGDLDLTGIITKSSNVGTVRLVLDMEPDRLPSLLQNMGMGQMTHTGFPGERSGVLPFVSERQVVERATMSYGYGLSVTPLQLAQAYIPFASDGIMRPVSLLKIDENKGHRIMPEGIGHQVLDMMETVIGPTGTARRAAVTGYRVAGKTGTVHRLGSSGYNRDEYTAVFAGIAPVSDPRLAVVVMVDNPKGREYYGGEVAAPVFSRVTQGAMRLLNIDPDKWPEEKGQVAKR</sequence>
<evidence type="ECO:0000256" key="5">
    <source>
        <dbReference type="ARBA" id="ARBA00022645"/>
    </source>
</evidence>
<protein>
    <recommendedName>
        <fullName evidence="16">Peptidoglycan D,D-transpeptidase FtsI</fullName>
        <ecNumber evidence="16">3.4.16.4</ecNumber>
    </recommendedName>
    <alternativeName>
        <fullName evidence="16">Penicillin-binding protein 3</fullName>
        <shortName evidence="16">PBP-3</shortName>
    </alternativeName>
</protein>
<evidence type="ECO:0000256" key="15">
    <source>
        <dbReference type="ARBA" id="ARBA00023316"/>
    </source>
</evidence>
<dbReference type="GO" id="GO:0008955">
    <property type="term" value="F:peptidoglycan glycosyltransferase activity"/>
    <property type="evidence" value="ECO:0007669"/>
    <property type="project" value="InterPro"/>
</dbReference>
<comment type="similarity">
    <text evidence="16">Belongs to the transpeptidase family. FtsI subfamily.</text>
</comment>
<dbReference type="GO" id="GO:0000917">
    <property type="term" value="P:division septum assembly"/>
    <property type="evidence" value="ECO:0007669"/>
    <property type="project" value="UniProtKB-KW"/>
</dbReference>
<dbReference type="Gene3D" id="3.30.450.330">
    <property type="match status" value="1"/>
</dbReference>
<dbReference type="EMBL" id="QKRX01000007">
    <property type="protein sequence ID" value="RAU17896.1"/>
    <property type="molecule type" value="Genomic_DNA"/>
</dbReference>
<evidence type="ECO:0000256" key="8">
    <source>
        <dbReference type="ARBA" id="ARBA00022801"/>
    </source>
</evidence>
<evidence type="ECO:0000259" key="18">
    <source>
        <dbReference type="Pfam" id="PF03717"/>
    </source>
</evidence>
<dbReference type="AlphaFoldDB" id="A0A364NLB8"/>
<evidence type="ECO:0000256" key="12">
    <source>
        <dbReference type="ARBA" id="ARBA00023136"/>
    </source>
</evidence>
<evidence type="ECO:0000256" key="2">
    <source>
        <dbReference type="ARBA" id="ARBA00022475"/>
    </source>
</evidence>
<evidence type="ECO:0000256" key="11">
    <source>
        <dbReference type="ARBA" id="ARBA00022989"/>
    </source>
</evidence>
<comment type="caution">
    <text evidence="19">The sequence shown here is derived from an EMBL/GenBank/DDBJ whole genome shotgun (WGS) entry which is preliminary data.</text>
</comment>
<evidence type="ECO:0000256" key="7">
    <source>
        <dbReference type="ARBA" id="ARBA00022692"/>
    </source>
</evidence>
<accession>A0A364NLB8</accession>
<keyword evidence="11 16" id="KW-1133">Transmembrane helix</keyword>
<dbReference type="SUPFAM" id="SSF56601">
    <property type="entry name" value="beta-lactamase/transpeptidase-like"/>
    <property type="match status" value="1"/>
</dbReference>
<comment type="subcellular location">
    <subcellularLocation>
        <location evidence="16">Cell inner membrane</location>
        <topology evidence="16">Single-pass membrane protein</topology>
    </subcellularLocation>
    <subcellularLocation>
        <location evidence="1">Membrane</location>
    </subcellularLocation>
</comment>
<comment type="catalytic activity">
    <reaction evidence="16">
        <text>Preferential cleavage: (Ac)2-L-Lys-D-Ala-|-D-Ala. Also transpeptidation of peptidyl-alanyl moieties that are N-acyl substituents of D-alanine.</text>
        <dbReference type="EC" id="3.4.16.4"/>
    </reaction>
</comment>
<dbReference type="Pfam" id="PF00905">
    <property type="entry name" value="Transpeptidase"/>
    <property type="match status" value="1"/>
</dbReference>
<keyword evidence="9 16" id="KW-0133">Cell shape</keyword>
<evidence type="ECO:0000256" key="6">
    <source>
        <dbReference type="ARBA" id="ARBA00022670"/>
    </source>
</evidence>
<gene>
    <name evidence="16" type="primary">ftsI</name>
    <name evidence="19" type="ORF">DN062_11065</name>
</gene>
<evidence type="ECO:0000256" key="10">
    <source>
        <dbReference type="ARBA" id="ARBA00022984"/>
    </source>
</evidence>
<keyword evidence="6 16" id="KW-0645">Protease</keyword>
<dbReference type="HAMAP" id="MF_02080">
    <property type="entry name" value="FtsI_transpept"/>
    <property type="match status" value="1"/>
</dbReference>
<organism evidence="19 20">
    <name type="scientific">Nitrincola tibetensis</name>
    <dbReference type="NCBI Taxonomy" id="2219697"/>
    <lineage>
        <taxon>Bacteria</taxon>
        <taxon>Pseudomonadati</taxon>
        <taxon>Pseudomonadota</taxon>
        <taxon>Gammaproteobacteria</taxon>
        <taxon>Oceanospirillales</taxon>
        <taxon>Oceanospirillaceae</taxon>
        <taxon>Nitrincola</taxon>
    </lineage>
</organism>
<dbReference type="Gene3D" id="3.40.710.10">
    <property type="entry name" value="DD-peptidase/beta-lactamase superfamily"/>
    <property type="match status" value="1"/>
</dbReference>
<keyword evidence="4 16" id="KW-0132">Cell division</keyword>
<dbReference type="GO" id="GO:0009252">
    <property type="term" value="P:peptidoglycan biosynthetic process"/>
    <property type="evidence" value="ECO:0007669"/>
    <property type="project" value="UniProtKB-UniRule"/>
</dbReference>
<dbReference type="OrthoDB" id="9789078at2"/>
<reference evidence="19 20" key="1">
    <citation type="submission" date="2018-06" db="EMBL/GenBank/DDBJ databases">
        <title>Nitrincola tibetense sp. nov., isolated from Lake XuguoCo on Tibetan Plateau.</title>
        <authorList>
            <person name="Xing P."/>
        </authorList>
    </citation>
    <scope>NUCLEOTIDE SEQUENCE [LARGE SCALE GENOMIC DNA]</scope>
    <source>
        <strain evidence="20">xg18</strain>
    </source>
</reference>
<dbReference type="GO" id="GO:0009002">
    <property type="term" value="F:serine-type D-Ala-D-Ala carboxypeptidase activity"/>
    <property type="evidence" value="ECO:0007669"/>
    <property type="project" value="UniProtKB-UniRule"/>
</dbReference>
<keyword evidence="12 16" id="KW-0472">Membrane</keyword>
<evidence type="ECO:0000256" key="16">
    <source>
        <dbReference type="HAMAP-Rule" id="MF_02080"/>
    </source>
</evidence>
<dbReference type="InterPro" id="IPR036138">
    <property type="entry name" value="PBP_dimer_sf"/>
</dbReference>
<dbReference type="Proteomes" id="UP000250744">
    <property type="component" value="Unassembled WGS sequence"/>
</dbReference>
<keyword evidence="7 16" id="KW-0812">Transmembrane</keyword>
<dbReference type="Gene3D" id="1.10.150.770">
    <property type="match status" value="1"/>
</dbReference>
<dbReference type="PANTHER" id="PTHR30627">
    <property type="entry name" value="PEPTIDOGLYCAN D,D-TRANSPEPTIDASE"/>
    <property type="match status" value="1"/>
</dbReference>
<evidence type="ECO:0000256" key="14">
    <source>
        <dbReference type="ARBA" id="ARBA00023306"/>
    </source>
</evidence>
<proteinExistence type="inferred from homology"/>
<keyword evidence="20" id="KW-1185">Reference proteome</keyword>
<dbReference type="UniPathway" id="UPA00219"/>
<comment type="function">
    <text evidence="16">Catalyzes cross-linking of the peptidoglycan cell wall at the division septum.</text>
</comment>
<keyword evidence="15 16" id="KW-0961">Cell wall biogenesis/degradation</keyword>
<keyword evidence="3 16" id="KW-0997">Cell inner membrane</keyword>
<feature type="domain" description="Penicillin-binding protein transpeptidase" evidence="17">
    <location>
        <begin position="250"/>
        <end position="545"/>
    </location>
</feature>
<dbReference type="GO" id="GO:0008658">
    <property type="term" value="F:penicillin binding"/>
    <property type="evidence" value="ECO:0007669"/>
    <property type="project" value="InterPro"/>
</dbReference>
<dbReference type="SUPFAM" id="SSF56519">
    <property type="entry name" value="Penicillin binding protein dimerisation domain"/>
    <property type="match status" value="1"/>
</dbReference>